<dbReference type="GO" id="GO:0030983">
    <property type="term" value="F:mismatched DNA binding"/>
    <property type="evidence" value="ECO:0007669"/>
    <property type="project" value="InterPro"/>
</dbReference>
<dbReference type="Pfam" id="PF08676">
    <property type="entry name" value="MutL_C"/>
    <property type="match status" value="1"/>
</dbReference>
<dbReference type="AlphaFoldDB" id="B3ETF6"/>
<evidence type="ECO:0000256" key="4">
    <source>
        <dbReference type="ARBA" id="ARBA00023204"/>
    </source>
</evidence>
<evidence type="ECO:0000256" key="1">
    <source>
        <dbReference type="ARBA" id="ARBA00006082"/>
    </source>
</evidence>
<dbReference type="Pfam" id="PF13589">
    <property type="entry name" value="HATPase_c_3"/>
    <property type="match status" value="1"/>
</dbReference>
<dbReference type="InterPro" id="IPR014790">
    <property type="entry name" value="MutL_C"/>
</dbReference>
<keyword evidence="4 5" id="KW-0234">DNA repair</keyword>
<dbReference type="eggNOG" id="COG0323">
    <property type="taxonomic scope" value="Bacteria"/>
</dbReference>
<sequence length="628" mass="70575">MSTNIVRLLPDSLANQIAAGEVIQRPASVVKELVENAVDAASTHIKVVIKDAGKTLIQVIDDGIGMSEVDARMSLEKHATSKISQADDLFNIRTMGFRGEALPSIAAIAQVEIETRTEDAELGTRLVVEGSKIKLQEPVATTKGTTISVKNLFFNVPARRNFLKSEPVETKHIIEEFQHIALARPDISFSLYQNEQETYHLPATKLANRIVHLFGETYKKQLIPCQEGTDIIQIHGYVGNPSYAKKTRGEQFFFVNNRFIKSTYLHHAVKSAFEELIPKDTFPFYVLFIEISPERIDVNVHPTKTEIKFDDERMVYSILQASVRQALAHHTTPAFDFEQNINCDPLGLQEQPRQKSFTTSTDRAYSSFKKFDNPSVNQQEWEQLFQRINVDTDSTTPIHGQQAQLLDLENMLSTVNEVSSMATMQENIQPFSMLTHEGTDTAAKMQLHATYILASVKSGLLLINQHAAHERILYEKYIEHLQNHHAGTSQQLLFPHQIELNPADFALIQDYEGTLGTLGFAIEDFGKNSIILVGYPAEAAQHNPKQLLEDILEQIKWNKSHLSLPIQENAARALAKHAAIQPGKKLTMVEIDSLVDQLFACKNSTHAPDGRRIWVIITLEELASLLKT</sequence>
<dbReference type="InterPro" id="IPR020667">
    <property type="entry name" value="DNA_mismatch_repair_MutL"/>
</dbReference>
<dbReference type="Gene3D" id="3.30.1370.100">
    <property type="entry name" value="MutL, C-terminal domain, regulatory subdomain"/>
    <property type="match status" value="1"/>
</dbReference>
<dbReference type="InterPro" id="IPR013507">
    <property type="entry name" value="DNA_mismatch_S5_2-like"/>
</dbReference>
<dbReference type="SMART" id="SM00853">
    <property type="entry name" value="MutL_C"/>
    <property type="match status" value="1"/>
</dbReference>
<dbReference type="InterPro" id="IPR036890">
    <property type="entry name" value="HATPase_C_sf"/>
</dbReference>
<dbReference type="KEGG" id="aas:Aasi_1174"/>
<dbReference type="InterPro" id="IPR042121">
    <property type="entry name" value="MutL_C_regsub"/>
</dbReference>
<dbReference type="OrthoDB" id="9763467at2"/>
<dbReference type="HAMAP" id="MF_00149">
    <property type="entry name" value="DNA_mis_repair"/>
    <property type="match status" value="1"/>
</dbReference>
<feature type="domain" description="DNA mismatch repair protein S5" evidence="7">
    <location>
        <begin position="210"/>
        <end position="328"/>
    </location>
</feature>
<comment type="similarity">
    <text evidence="1 5">Belongs to the DNA mismatch repair MutL/HexB family.</text>
</comment>
<dbReference type="GO" id="GO:0016887">
    <property type="term" value="F:ATP hydrolysis activity"/>
    <property type="evidence" value="ECO:0007669"/>
    <property type="project" value="InterPro"/>
</dbReference>
<dbReference type="SMART" id="SM01340">
    <property type="entry name" value="DNA_mis_repair"/>
    <property type="match status" value="1"/>
</dbReference>
<dbReference type="InterPro" id="IPR014762">
    <property type="entry name" value="DNA_mismatch_repair_CS"/>
</dbReference>
<evidence type="ECO:0000259" key="7">
    <source>
        <dbReference type="SMART" id="SM01340"/>
    </source>
</evidence>
<dbReference type="CDD" id="cd16926">
    <property type="entry name" value="HATPase_MutL-MLH-PMS-like"/>
    <property type="match status" value="1"/>
</dbReference>
<dbReference type="InterPro" id="IPR037198">
    <property type="entry name" value="MutL_C_sf"/>
</dbReference>
<dbReference type="SUPFAM" id="SSF118116">
    <property type="entry name" value="DNA mismatch repair protein MutL"/>
    <property type="match status" value="1"/>
</dbReference>
<comment type="function">
    <text evidence="5">This protein is involved in the repair of mismatches in DNA. It is required for dam-dependent methyl-directed DNA mismatch repair. May act as a 'molecular matchmaker', a protein that promotes the formation of a stable complex between two or more DNA-binding proteins in an ATP-dependent manner without itself being part of a final effector complex.</text>
</comment>
<dbReference type="Gene3D" id="3.30.230.10">
    <property type="match status" value="1"/>
</dbReference>
<dbReference type="Pfam" id="PF01119">
    <property type="entry name" value="DNA_mis_repair"/>
    <property type="match status" value="1"/>
</dbReference>
<dbReference type="CDD" id="cd00782">
    <property type="entry name" value="MutL_Trans"/>
    <property type="match status" value="1"/>
</dbReference>
<protein>
    <recommendedName>
        <fullName evidence="2 5">DNA mismatch repair protein MutL</fullName>
    </recommendedName>
</protein>
<evidence type="ECO:0000313" key="8">
    <source>
        <dbReference type="EMBL" id="ACE06508.1"/>
    </source>
</evidence>
<dbReference type="SUPFAM" id="SSF54211">
    <property type="entry name" value="Ribosomal protein S5 domain 2-like"/>
    <property type="match status" value="1"/>
</dbReference>
<accession>B3ETF6</accession>
<dbReference type="STRING" id="452471.Aasi_1174"/>
<dbReference type="InterPro" id="IPR014721">
    <property type="entry name" value="Ribsml_uS5_D2-typ_fold_subgr"/>
</dbReference>
<dbReference type="InterPro" id="IPR020568">
    <property type="entry name" value="Ribosomal_Su5_D2-typ_SF"/>
</dbReference>
<evidence type="ECO:0000256" key="3">
    <source>
        <dbReference type="ARBA" id="ARBA00022763"/>
    </source>
</evidence>
<dbReference type="InterPro" id="IPR002099">
    <property type="entry name" value="MutL/Mlh/PMS"/>
</dbReference>
<dbReference type="GO" id="GO:0140664">
    <property type="term" value="F:ATP-dependent DNA damage sensor activity"/>
    <property type="evidence" value="ECO:0007669"/>
    <property type="project" value="InterPro"/>
</dbReference>
<dbReference type="PANTHER" id="PTHR10073">
    <property type="entry name" value="DNA MISMATCH REPAIR PROTEIN MLH, PMS, MUTL"/>
    <property type="match status" value="1"/>
</dbReference>
<dbReference type="Gene3D" id="3.30.565.10">
    <property type="entry name" value="Histidine kinase-like ATPase, C-terminal domain"/>
    <property type="match status" value="1"/>
</dbReference>
<dbReference type="Proteomes" id="UP000001227">
    <property type="component" value="Chromosome"/>
</dbReference>
<evidence type="ECO:0000259" key="6">
    <source>
        <dbReference type="SMART" id="SM00853"/>
    </source>
</evidence>
<evidence type="ECO:0000256" key="5">
    <source>
        <dbReference type="HAMAP-Rule" id="MF_00149"/>
    </source>
</evidence>
<dbReference type="NCBIfam" id="TIGR00585">
    <property type="entry name" value="mutl"/>
    <property type="match status" value="1"/>
</dbReference>
<dbReference type="EMBL" id="CP001102">
    <property type="protein sequence ID" value="ACE06508.1"/>
    <property type="molecule type" value="Genomic_DNA"/>
</dbReference>
<evidence type="ECO:0000313" key="9">
    <source>
        <dbReference type="Proteomes" id="UP000001227"/>
    </source>
</evidence>
<organism evidence="8 9">
    <name type="scientific">Amoebophilus asiaticus (strain 5a2)</name>
    <dbReference type="NCBI Taxonomy" id="452471"/>
    <lineage>
        <taxon>Bacteria</taxon>
        <taxon>Pseudomonadati</taxon>
        <taxon>Bacteroidota</taxon>
        <taxon>Cytophagia</taxon>
        <taxon>Cytophagales</taxon>
        <taxon>Amoebophilaceae</taxon>
        <taxon>Candidatus Amoebophilus</taxon>
    </lineage>
</organism>
<dbReference type="GO" id="GO:0006298">
    <property type="term" value="P:mismatch repair"/>
    <property type="evidence" value="ECO:0007669"/>
    <property type="project" value="UniProtKB-UniRule"/>
</dbReference>
<dbReference type="PROSITE" id="PS00058">
    <property type="entry name" value="DNA_MISMATCH_REPAIR_1"/>
    <property type="match status" value="1"/>
</dbReference>
<feature type="domain" description="MutL C-terminal dimerisation" evidence="6">
    <location>
        <begin position="443"/>
        <end position="586"/>
    </location>
</feature>
<gene>
    <name evidence="5" type="primary">mutL</name>
    <name evidence="8" type="ordered locus">Aasi_1174</name>
</gene>
<keyword evidence="9" id="KW-1185">Reference proteome</keyword>
<dbReference type="FunFam" id="3.30.565.10:FF:000003">
    <property type="entry name" value="DNA mismatch repair endonuclease MutL"/>
    <property type="match status" value="1"/>
</dbReference>
<dbReference type="HOGENOM" id="CLU_004131_4_2_10"/>
<reference evidence="8 9" key="1">
    <citation type="journal article" date="2010" name="J. Bacteriol.">
        <title>The genome of the amoeba symbiont 'Candidatus Amoebophilus asiaticus' reveals common mechanisms for host cell interaction among amoeba-associated bacteria.</title>
        <authorList>
            <person name="Schmitz-Esser S."/>
            <person name="Tischler P."/>
            <person name="Arnold R."/>
            <person name="Montanaro J."/>
            <person name="Wagner M."/>
            <person name="Rattei T."/>
            <person name="Horn M."/>
        </authorList>
    </citation>
    <scope>NUCLEOTIDE SEQUENCE [LARGE SCALE GENOMIC DNA]</scope>
    <source>
        <strain evidence="8 9">5a2</strain>
    </source>
</reference>
<dbReference type="PANTHER" id="PTHR10073:SF12">
    <property type="entry name" value="DNA MISMATCH REPAIR PROTEIN MLH1"/>
    <property type="match status" value="1"/>
</dbReference>
<keyword evidence="3 5" id="KW-0227">DNA damage</keyword>
<dbReference type="InterPro" id="IPR038973">
    <property type="entry name" value="MutL/Mlh/Pms-like"/>
</dbReference>
<dbReference type="GO" id="GO:0032300">
    <property type="term" value="C:mismatch repair complex"/>
    <property type="evidence" value="ECO:0007669"/>
    <property type="project" value="InterPro"/>
</dbReference>
<dbReference type="GO" id="GO:0005524">
    <property type="term" value="F:ATP binding"/>
    <property type="evidence" value="ECO:0007669"/>
    <property type="project" value="InterPro"/>
</dbReference>
<dbReference type="Gene3D" id="3.30.1540.20">
    <property type="entry name" value="MutL, C-terminal domain, dimerisation subdomain"/>
    <property type="match status" value="1"/>
</dbReference>
<dbReference type="RefSeq" id="WP_012473261.1">
    <property type="nucleotide sequence ID" value="NC_010830.1"/>
</dbReference>
<dbReference type="InterPro" id="IPR042120">
    <property type="entry name" value="MutL_C_dimsub"/>
</dbReference>
<proteinExistence type="inferred from homology"/>
<name>B3ETF6_AMOA5</name>
<evidence type="ECO:0000256" key="2">
    <source>
        <dbReference type="ARBA" id="ARBA00021975"/>
    </source>
</evidence>
<dbReference type="SUPFAM" id="SSF55874">
    <property type="entry name" value="ATPase domain of HSP90 chaperone/DNA topoisomerase II/histidine kinase"/>
    <property type="match status" value="1"/>
</dbReference>